<proteinExistence type="predicted"/>
<keyword evidence="1" id="KW-1133">Transmembrane helix</keyword>
<dbReference type="NCBIfam" id="TIGR04438">
    <property type="entry name" value="small_Trp_rich"/>
    <property type="match status" value="1"/>
</dbReference>
<keyword evidence="1" id="KW-0472">Membrane</keyword>
<keyword evidence="1" id="KW-0812">Transmembrane</keyword>
<evidence type="ECO:0000313" key="2">
    <source>
        <dbReference type="EMBL" id="MBC3862626.1"/>
    </source>
</evidence>
<organism evidence="2 3">
    <name type="scientific">Undibacterium jejuense</name>
    <dbReference type="NCBI Taxonomy" id="1344949"/>
    <lineage>
        <taxon>Bacteria</taxon>
        <taxon>Pseudomonadati</taxon>
        <taxon>Pseudomonadota</taxon>
        <taxon>Betaproteobacteria</taxon>
        <taxon>Burkholderiales</taxon>
        <taxon>Oxalobacteraceae</taxon>
        <taxon>Undibacterium</taxon>
    </lineage>
</organism>
<name>A0A923HN35_9BURK</name>
<dbReference type="AlphaFoldDB" id="A0A923HN35"/>
<reference evidence="2" key="1">
    <citation type="submission" date="2020-08" db="EMBL/GenBank/DDBJ databases">
        <title>Novel species isolated from subtropical streams in China.</title>
        <authorList>
            <person name="Lu H."/>
        </authorList>
    </citation>
    <scope>NUCLEOTIDE SEQUENCE</scope>
    <source>
        <strain evidence="2">KACC 12607</strain>
    </source>
</reference>
<feature type="transmembrane region" description="Helical" evidence="1">
    <location>
        <begin position="26"/>
        <end position="43"/>
    </location>
</feature>
<comment type="caution">
    <text evidence="2">The sequence shown here is derived from an EMBL/GenBank/DDBJ whole genome shotgun (WGS) entry which is preliminary data.</text>
</comment>
<sequence length="77" mass="9369">MLLIIPLVILLVLKLADVWIFAAMSWWWIIGLAVFAFLWFEFFERMLGLDKRKDHAHFEKMKQERQKRSFDKNTGRK</sequence>
<dbReference type="InterPro" id="IPR031044">
    <property type="entry name" value="Small_Trp_rich"/>
</dbReference>
<evidence type="ECO:0000313" key="3">
    <source>
        <dbReference type="Proteomes" id="UP000634011"/>
    </source>
</evidence>
<protein>
    <submittedName>
        <fullName evidence="2">TIGR04438 family Trp-rich protein</fullName>
    </submittedName>
</protein>
<dbReference type="Proteomes" id="UP000634011">
    <property type="component" value="Unassembled WGS sequence"/>
</dbReference>
<evidence type="ECO:0000256" key="1">
    <source>
        <dbReference type="SAM" id="Phobius"/>
    </source>
</evidence>
<keyword evidence="3" id="KW-1185">Reference proteome</keyword>
<accession>A0A923HN35</accession>
<gene>
    <name evidence="2" type="ORF">H8K32_10980</name>
</gene>
<dbReference type="RefSeq" id="WP_186912544.1">
    <property type="nucleotide sequence ID" value="NZ_JACOFV010000009.1"/>
</dbReference>
<dbReference type="EMBL" id="JACOFV010000009">
    <property type="protein sequence ID" value="MBC3862626.1"/>
    <property type="molecule type" value="Genomic_DNA"/>
</dbReference>